<protein>
    <submittedName>
        <fullName evidence="2">DUF397 domain-containing protein</fullName>
    </submittedName>
</protein>
<sequence length="66" mass="6968">MTNNNSTGLTWFKSSYSNQQSACVEVAVTGAGVVPVRDSKQAGPVISFSTHSWSAFVVGMKDVRSG</sequence>
<dbReference type="InterPro" id="IPR007278">
    <property type="entry name" value="DUF397"/>
</dbReference>
<evidence type="ECO:0000313" key="3">
    <source>
        <dbReference type="Proteomes" id="UP001229952"/>
    </source>
</evidence>
<evidence type="ECO:0000313" key="2">
    <source>
        <dbReference type="EMBL" id="WLQ39380.1"/>
    </source>
</evidence>
<keyword evidence="3" id="KW-1185">Reference proteome</keyword>
<dbReference type="EMBL" id="CP120992">
    <property type="protein sequence ID" value="WLQ39380.1"/>
    <property type="molecule type" value="Genomic_DNA"/>
</dbReference>
<dbReference type="Pfam" id="PF04149">
    <property type="entry name" value="DUF397"/>
    <property type="match status" value="1"/>
</dbReference>
<proteinExistence type="predicted"/>
<gene>
    <name evidence="2" type="ORF">P8A22_04650</name>
</gene>
<accession>A0ABY9HXT4</accession>
<name>A0ABY9HXT4_9ACTN</name>
<reference evidence="2 3" key="1">
    <citation type="submission" date="2023-03" db="EMBL/GenBank/DDBJ databases">
        <title>Isolation and description of six Streptomyces strains from soil environments, able to metabolize different microbial glucans.</title>
        <authorList>
            <person name="Widen T."/>
            <person name="Larsbrink J."/>
        </authorList>
    </citation>
    <scope>NUCLEOTIDE SEQUENCE [LARGE SCALE GENOMIC DNA]</scope>
    <source>
        <strain evidence="2 3">Mut2</strain>
    </source>
</reference>
<feature type="domain" description="DUF397" evidence="1">
    <location>
        <begin position="9"/>
        <end position="61"/>
    </location>
</feature>
<organism evidence="2 3">
    <name type="scientific">Streptomyces laculatispora</name>
    <dbReference type="NCBI Taxonomy" id="887464"/>
    <lineage>
        <taxon>Bacteria</taxon>
        <taxon>Bacillati</taxon>
        <taxon>Actinomycetota</taxon>
        <taxon>Actinomycetes</taxon>
        <taxon>Kitasatosporales</taxon>
        <taxon>Streptomycetaceae</taxon>
        <taxon>Streptomyces</taxon>
    </lineage>
</organism>
<dbReference type="RefSeq" id="WP_306085995.1">
    <property type="nucleotide sequence ID" value="NZ_CP120992.1"/>
</dbReference>
<evidence type="ECO:0000259" key="1">
    <source>
        <dbReference type="Pfam" id="PF04149"/>
    </source>
</evidence>
<dbReference type="Proteomes" id="UP001229952">
    <property type="component" value="Chromosome"/>
</dbReference>